<dbReference type="Gene3D" id="3.40.50.1820">
    <property type="entry name" value="alpha/beta hydrolase"/>
    <property type="match status" value="1"/>
</dbReference>
<dbReference type="InterPro" id="IPR029058">
    <property type="entry name" value="AB_hydrolase_fold"/>
</dbReference>
<dbReference type="InterPro" id="IPR022742">
    <property type="entry name" value="Hydrolase_4"/>
</dbReference>
<dbReference type="PANTHER" id="PTHR43358:SF4">
    <property type="entry name" value="ALPHA_BETA HYDROLASE FOLD-1 DOMAIN-CONTAINING PROTEIN"/>
    <property type="match status" value="1"/>
</dbReference>
<dbReference type="RefSeq" id="WP_277859263.1">
    <property type="nucleotide sequence ID" value="NZ_JARRAG010000001.1"/>
</dbReference>
<evidence type="ECO:0000259" key="1">
    <source>
        <dbReference type="Pfam" id="PF12146"/>
    </source>
</evidence>
<dbReference type="Pfam" id="PF12146">
    <property type="entry name" value="Hydrolase_4"/>
    <property type="match status" value="1"/>
</dbReference>
<dbReference type="SUPFAM" id="SSF53474">
    <property type="entry name" value="alpha/beta-Hydrolases"/>
    <property type="match status" value="1"/>
</dbReference>
<dbReference type="Proteomes" id="UP001216907">
    <property type="component" value="Unassembled WGS sequence"/>
</dbReference>
<reference evidence="2 3" key="1">
    <citation type="submission" date="2023-03" db="EMBL/GenBank/DDBJ databases">
        <title>Paludisphaera mucosa sp. nov. a novel planctomycete from northern fen.</title>
        <authorList>
            <person name="Ivanova A."/>
        </authorList>
    </citation>
    <scope>NUCLEOTIDE SEQUENCE [LARGE SCALE GENOMIC DNA]</scope>
    <source>
        <strain evidence="2 3">Pla2</strain>
    </source>
</reference>
<gene>
    <name evidence="2" type="ORF">PZE19_03920</name>
</gene>
<proteinExistence type="predicted"/>
<organism evidence="2 3">
    <name type="scientific">Paludisphaera mucosa</name>
    <dbReference type="NCBI Taxonomy" id="3030827"/>
    <lineage>
        <taxon>Bacteria</taxon>
        <taxon>Pseudomonadati</taxon>
        <taxon>Planctomycetota</taxon>
        <taxon>Planctomycetia</taxon>
        <taxon>Isosphaerales</taxon>
        <taxon>Isosphaeraceae</taxon>
        <taxon>Paludisphaera</taxon>
    </lineage>
</organism>
<keyword evidence="3" id="KW-1185">Reference proteome</keyword>
<accession>A0ABT6F5S0</accession>
<name>A0ABT6F5S0_9BACT</name>
<dbReference type="GO" id="GO:0016787">
    <property type="term" value="F:hydrolase activity"/>
    <property type="evidence" value="ECO:0007669"/>
    <property type="project" value="UniProtKB-KW"/>
</dbReference>
<sequence>MMGIRGRIRLLTRSCLAGLLLLGGAYLAVSCLTAERLTRATNQPLQVDPCRLSPDAEPWLTRTQDGLTLRGWRLVSGERRRLIVLVHGMWSSWLEMASLGRDLHEAGYDVLLFDLRGHGQSDPSRLSLGSRERADVRAVLRWAHEAGYEDDRIGWLGYSMGAATLILEAAQNPSIHAAVIDSPYGDLPKLLESQLSKHSRLPGWFNPGILTCARLLYGLRTEELVPIAAAASWGDRPMLLIHGESDTTVPVDQARTLGRAVGAACLTTFLPGVEHVQAYRSDPGGYVAMIARFFDDNLGP</sequence>
<comment type="caution">
    <text evidence="2">The sequence shown here is derived from an EMBL/GenBank/DDBJ whole genome shotgun (WGS) entry which is preliminary data.</text>
</comment>
<dbReference type="EMBL" id="JARRAG010000001">
    <property type="protein sequence ID" value="MDG3002904.1"/>
    <property type="molecule type" value="Genomic_DNA"/>
</dbReference>
<evidence type="ECO:0000313" key="2">
    <source>
        <dbReference type="EMBL" id="MDG3002904.1"/>
    </source>
</evidence>
<dbReference type="PROSITE" id="PS51257">
    <property type="entry name" value="PROKAR_LIPOPROTEIN"/>
    <property type="match status" value="1"/>
</dbReference>
<dbReference type="PANTHER" id="PTHR43358">
    <property type="entry name" value="ALPHA/BETA-HYDROLASE"/>
    <property type="match status" value="1"/>
</dbReference>
<feature type="domain" description="Serine aminopeptidase S33" evidence="1">
    <location>
        <begin position="78"/>
        <end position="191"/>
    </location>
</feature>
<evidence type="ECO:0000313" key="3">
    <source>
        <dbReference type="Proteomes" id="UP001216907"/>
    </source>
</evidence>
<protein>
    <submittedName>
        <fullName evidence="2">Alpha/beta fold hydrolase</fullName>
    </submittedName>
</protein>
<keyword evidence="2" id="KW-0378">Hydrolase</keyword>
<dbReference type="InterPro" id="IPR052920">
    <property type="entry name" value="DNA-binding_regulatory"/>
</dbReference>